<organism evidence="1 2">
    <name type="scientific">Arthrobotrys conoides</name>
    <dbReference type="NCBI Taxonomy" id="74498"/>
    <lineage>
        <taxon>Eukaryota</taxon>
        <taxon>Fungi</taxon>
        <taxon>Dikarya</taxon>
        <taxon>Ascomycota</taxon>
        <taxon>Pezizomycotina</taxon>
        <taxon>Orbiliomycetes</taxon>
        <taxon>Orbiliales</taxon>
        <taxon>Orbiliaceae</taxon>
        <taxon>Arthrobotrys</taxon>
    </lineage>
</organism>
<sequence>MRDGERVVMEISIEPREVEVKGPTTAIDGAPDTWGIKPLGSLPTKNHNFIMGRINPMTQGLNKDKCLDLWEEESTMVGEDVSSPLKIYILCADFLTSLGFPRLLSRQYTRRGHRRYESHTDVADGVLVVTTITATNIVIVTIEVAEYSSAIRV</sequence>
<accession>A0AAN8RY88</accession>
<keyword evidence="2" id="KW-1185">Reference proteome</keyword>
<comment type="caution">
    <text evidence="1">The sequence shown here is derived from an EMBL/GenBank/DDBJ whole genome shotgun (WGS) entry which is preliminary data.</text>
</comment>
<dbReference type="AlphaFoldDB" id="A0AAN8RY88"/>
<protein>
    <submittedName>
        <fullName evidence="1">Uncharacterized protein</fullName>
    </submittedName>
</protein>
<dbReference type="Proteomes" id="UP001307849">
    <property type="component" value="Unassembled WGS sequence"/>
</dbReference>
<gene>
    <name evidence="1" type="ORF">TWF506_007751</name>
</gene>
<reference evidence="1 2" key="1">
    <citation type="submission" date="2019-10" db="EMBL/GenBank/DDBJ databases">
        <authorList>
            <person name="Palmer J.M."/>
        </authorList>
    </citation>
    <scope>NUCLEOTIDE SEQUENCE [LARGE SCALE GENOMIC DNA]</scope>
    <source>
        <strain evidence="1 2">TWF506</strain>
    </source>
</reference>
<evidence type="ECO:0000313" key="1">
    <source>
        <dbReference type="EMBL" id="KAK6515415.1"/>
    </source>
</evidence>
<evidence type="ECO:0000313" key="2">
    <source>
        <dbReference type="Proteomes" id="UP001307849"/>
    </source>
</evidence>
<name>A0AAN8RY88_9PEZI</name>
<proteinExistence type="predicted"/>
<dbReference type="EMBL" id="JAVHJM010000004">
    <property type="protein sequence ID" value="KAK6515415.1"/>
    <property type="molecule type" value="Genomic_DNA"/>
</dbReference>